<dbReference type="Gene3D" id="3.40.470.10">
    <property type="entry name" value="Uracil-DNA glycosylase-like domain"/>
    <property type="match status" value="1"/>
</dbReference>
<accession>A0A327MDN0</accession>
<evidence type="ECO:0000259" key="1">
    <source>
        <dbReference type="SMART" id="SM00986"/>
    </source>
</evidence>
<comment type="caution">
    <text evidence="2">The sequence shown here is derived from an EMBL/GenBank/DDBJ whole genome shotgun (WGS) entry which is preliminary data.</text>
</comment>
<dbReference type="OrthoDB" id="64750at2"/>
<proteinExistence type="predicted"/>
<dbReference type="SUPFAM" id="SSF52141">
    <property type="entry name" value="Uracil-DNA glycosylase-like"/>
    <property type="match status" value="1"/>
</dbReference>
<dbReference type="EMBL" id="QLIX01000001">
    <property type="protein sequence ID" value="RAI61100.1"/>
    <property type="molecule type" value="Genomic_DNA"/>
</dbReference>
<dbReference type="AlphaFoldDB" id="A0A327MDN0"/>
<evidence type="ECO:0000313" key="3">
    <source>
        <dbReference type="Proteomes" id="UP000249065"/>
    </source>
</evidence>
<name>A0A327MDN0_9PROT</name>
<dbReference type="SMART" id="SM00987">
    <property type="entry name" value="UreE_C"/>
    <property type="match status" value="1"/>
</dbReference>
<feature type="domain" description="Uracil-DNA glycosylase-like" evidence="1">
    <location>
        <begin position="56"/>
        <end position="199"/>
    </location>
</feature>
<evidence type="ECO:0000313" key="2">
    <source>
        <dbReference type="EMBL" id="RAI61100.1"/>
    </source>
</evidence>
<sequence length="217" mass="23944">MLPTLLHPDDYPRSLGDRAVQERRQAMLDAPHMRALREHVTHLRRRPGVEVPEFDPLDGGDRAQILFLFEKPGPMTSEGRTGRRAGSGFISRNNDDATAAATWHFMRDAGIPRVWTATWNVIPWWNGTVQVTPQELREGLDGTHALLRLFPDLQAIVLVGKKASRIASGLAGTGLTIIESAHPSPRVRAAFPVRWNAIGAQWRSAAAALTAMPPSRS</sequence>
<dbReference type="InterPro" id="IPR036895">
    <property type="entry name" value="Uracil-DNA_glycosylase-like_sf"/>
</dbReference>
<dbReference type="Proteomes" id="UP000249065">
    <property type="component" value="Unassembled WGS sequence"/>
</dbReference>
<organism evidence="2 3">
    <name type="scientific">Roseicella frigidaeris</name>
    <dbReference type="NCBI Taxonomy" id="2230885"/>
    <lineage>
        <taxon>Bacteria</taxon>
        <taxon>Pseudomonadati</taxon>
        <taxon>Pseudomonadota</taxon>
        <taxon>Alphaproteobacteria</taxon>
        <taxon>Acetobacterales</taxon>
        <taxon>Roseomonadaceae</taxon>
        <taxon>Roseicella</taxon>
    </lineage>
</organism>
<dbReference type="InterPro" id="IPR005122">
    <property type="entry name" value="Uracil-DNA_glycosylase-like"/>
</dbReference>
<dbReference type="CDD" id="cd10035">
    <property type="entry name" value="UDG_like"/>
    <property type="match status" value="1"/>
</dbReference>
<dbReference type="SMART" id="SM00986">
    <property type="entry name" value="UDG"/>
    <property type="match status" value="1"/>
</dbReference>
<reference evidence="3" key="1">
    <citation type="submission" date="2018-06" db="EMBL/GenBank/DDBJ databases">
        <authorList>
            <person name="Khan S.A."/>
        </authorList>
    </citation>
    <scope>NUCLEOTIDE SEQUENCE [LARGE SCALE GENOMIC DNA]</scope>
    <source>
        <strain evidence="3">DB-1506</strain>
    </source>
</reference>
<protein>
    <submittedName>
        <fullName evidence="2">Uracil-DNA glycosylase</fullName>
    </submittedName>
</protein>
<gene>
    <name evidence="2" type="ORF">DOO78_00395</name>
</gene>
<keyword evidence="3" id="KW-1185">Reference proteome</keyword>